<dbReference type="Gene3D" id="3.40.50.150">
    <property type="entry name" value="Vaccinia Virus protein VP39"/>
    <property type="match status" value="1"/>
</dbReference>
<proteinExistence type="predicted"/>
<dbReference type="CDD" id="cd02440">
    <property type="entry name" value="AdoMet_MTases"/>
    <property type="match status" value="1"/>
</dbReference>
<dbReference type="KEGG" id="pacr:FXN63_21740"/>
<organism evidence="1 2">
    <name type="scientific">Pigmentiphaga aceris</name>
    <dbReference type="NCBI Taxonomy" id="1940612"/>
    <lineage>
        <taxon>Bacteria</taxon>
        <taxon>Pseudomonadati</taxon>
        <taxon>Pseudomonadota</taxon>
        <taxon>Betaproteobacteria</taxon>
        <taxon>Burkholderiales</taxon>
        <taxon>Alcaligenaceae</taxon>
        <taxon>Pigmentiphaga</taxon>
    </lineage>
</organism>
<evidence type="ECO:0000313" key="1">
    <source>
        <dbReference type="EMBL" id="QEI08168.1"/>
    </source>
</evidence>
<dbReference type="RefSeq" id="WP_148817482.1">
    <property type="nucleotide sequence ID" value="NZ_CP043046.1"/>
</dbReference>
<dbReference type="GO" id="GO:0032259">
    <property type="term" value="P:methylation"/>
    <property type="evidence" value="ECO:0007669"/>
    <property type="project" value="UniProtKB-KW"/>
</dbReference>
<dbReference type="InterPro" id="IPR002052">
    <property type="entry name" value="DNA_methylase_N6_adenine_CS"/>
</dbReference>
<protein>
    <submittedName>
        <fullName evidence="1">Class I SAM-dependent methyltransferase</fullName>
    </submittedName>
</protein>
<dbReference type="InterPro" id="IPR050320">
    <property type="entry name" value="N5-glutamine_MTase"/>
</dbReference>
<dbReference type="PROSITE" id="PS00092">
    <property type="entry name" value="N6_MTASE"/>
    <property type="match status" value="1"/>
</dbReference>
<dbReference type="SUPFAM" id="SSF53335">
    <property type="entry name" value="S-adenosyl-L-methionine-dependent methyltransferases"/>
    <property type="match status" value="1"/>
</dbReference>
<keyword evidence="1" id="KW-0489">Methyltransferase</keyword>
<dbReference type="AlphaFoldDB" id="A0A5C0B0M8"/>
<dbReference type="OrthoDB" id="267914at2"/>
<dbReference type="Proteomes" id="UP000325161">
    <property type="component" value="Chromosome"/>
</dbReference>
<sequence length="378" mass="41756">MSTNPVISWTEAEVLHEARWRSENGSPPPKRVVIGNDQTSADDAYRWACEGTAILWRGDYQNARQLLTAMSRRVERKPSKAKKPLPTPIEAFNQHRQAQAQRARTLGMLLLPVDADHQLNLRRAPDIRQACIEAYGKDDKPYVVSLREILGLIGAHEWRKKGVVIPAIGNRVHPHYGVFSPVRGEYLELVGDPELPLPSTALAWDIGTGTGVIAALLARRGVKKVVATDIDPRAIACARDNVARLGVADSVTVEQTDMFPEGKAPLIVCNPPWLPARPSSPIEGAIYDPESRMLLAYLNGLASHLTQGGEGWLILSDLAEHLGLRTRAFLINAIEEAGLYIKAYMQMAPEHPKANDPTDPLHSARVAEVTTLYRLRVR</sequence>
<dbReference type="GO" id="GO:0003676">
    <property type="term" value="F:nucleic acid binding"/>
    <property type="evidence" value="ECO:0007669"/>
    <property type="project" value="InterPro"/>
</dbReference>
<evidence type="ECO:0000313" key="2">
    <source>
        <dbReference type="Proteomes" id="UP000325161"/>
    </source>
</evidence>
<dbReference type="InterPro" id="IPR029063">
    <property type="entry name" value="SAM-dependent_MTases_sf"/>
</dbReference>
<accession>A0A5C0B0M8</accession>
<dbReference type="PANTHER" id="PTHR18895">
    <property type="entry name" value="HEMK METHYLTRANSFERASE"/>
    <property type="match status" value="1"/>
</dbReference>
<reference evidence="1 2" key="1">
    <citation type="submission" date="2019-08" db="EMBL/GenBank/DDBJ databases">
        <title>Amphibian skin-associated Pigmentiphaga: genome sequence and occurrence across geography and hosts.</title>
        <authorList>
            <person name="Bletz M.C."/>
            <person name="Bunk B."/>
            <person name="Sproeer C."/>
            <person name="Biwer P."/>
            <person name="Reiter S."/>
            <person name="Rabemananjara F.C.E."/>
            <person name="Schulz S."/>
            <person name="Overmann J."/>
            <person name="Vences M."/>
        </authorList>
    </citation>
    <scope>NUCLEOTIDE SEQUENCE [LARGE SCALE GENOMIC DNA]</scope>
    <source>
        <strain evidence="1 2">Mada1488</strain>
    </source>
</reference>
<gene>
    <name evidence="1" type="ORF">FXN63_21740</name>
</gene>
<dbReference type="GO" id="GO:0036009">
    <property type="term" value="F:protein-glutamine N-methyltransferase activity"/>
    <property type="evidence" value="ECO:0007669"/>
    <property type="project" value="TreeGrafter"/>
</dbReference>
<dbReference type="EMBL" id="CP043046">
    <property type="protein sequence ID" value="QEI08168.1"/>
    <property type="molecule type" value="Genomic_DNA"/>
</dbReference>
<keyword evidence="2" id="KW-1185">Reference proteome</keyword>
<name>A0A5C0B0M8_9BURK</name>
<dbReference type="PANTHER" id="PTHR18895:SF74">
    <property type="entry name" value="MTRF1L RELEASE FACTOR GLUTAMINE METHYLTRANSFERASE"/>
    <property type="match status" value="1"/>
</dbReference>
<keyword evidence="1" id="KW-0808">Transferase</keyword>
<dbReference type="Pfam" id="PF06325">
    <property type="entry name" value="PrmA"/>
    <property type="match status" value="1"/>
</dbReference>